<keyword evidence="1" id="KW-0371">Homeobox</keyword>
<dbReference type="AlphaFoldDB" id="A0A1C4Y827"/>
<name>A0A1C4Y827_9ACTN</name>
<keyword evidence="2" id="KW-1185">Reference proteome</keyword>
<dbReference type="GO" id="GO:0003677">
    <property type="term" value="F:DNA binding"/>
    <property type="evidence" value="ECO:0007669"/>
    <property type="project" value="UniProtKB-KW"/>
</dbReference>
<organism evidence="1 2">
    <name type="scientific">Micromonospora carbonacea</name>
    <dbReference type="NCBI Taxonomy" id="47853"/>
    <lineage>
        <taxon>Bacteria</taxon>
        <taxon>Bacillati</taxon>
        <taxon>Actinomycetota</taxon>
        <taxon>Actinomycetes</taxon>
        <taxon>Micromonosporales</taxon>
        <taxon>Micromonosporaceae</taxon>
        <taxon>Micromonospora</taxon>
    </lineage>
</organism>
<evidence type="ECO:0000313" key="1">
    <source>
        <dbReference type="EMBL" id="SCF16872.1"/>
    </source>
</evidence>
<keyword evidence="1" id="KW-0238">DNA-binding</keyword>
<evidence type="ECO:0000313" key="2">
    <source>
        <dbReference type="Proteomes" id="UP000183585"/>
    </source>
</evidence>
<reference evidence="2" key="1">
    <citation type="submission" date="2016-06" db="EMBL/GenBank/DDBJ databases">
        <authorList>
            <person name="Varghese N."/>
            <person name="Submissions Spin"/>
        </authorList>
    </citation>
    <scope>NUCLEOTIDE SEQUENCE [LARGE SCALE GENOMIC DNA]</scope>
    <source>
        <strain evidence="2">DSM 43168</strain>
    </source>
</reference>
<dbReference type="RefSeq" id="WP_083302650.1">
    <property type="nucleotide sequence ID" value="NZ_FMCT01000005.1"/>
</dbReference>
<dbReference type="Pfam" id="PF13565">
    <property type="entry name" value="HTH_32"/>
    <property type="match status" value="1"/>
</dbReference>
<dbReference type="InterPro" id="IPR009057">
    <property type="entry name" value="Homeodomain-like_sf"/>
</dbReference>
<sequence>MGGRGRPKAELMLSDEERARLARGARAARSTQAYALRCRIVLACADGASNAEVAARCGVSPPTVGKWRSRFVARGLPGLADAPRAGRPPTIGPGRVEQVVVAATLGAQPERAARWSRASMAAHSGLSASTVGRIWRRFELRPHVQDGLRQAADPRFAGRVGGPCRHPPGP</sequence>
<protein>
    <submittedName>
        <fullName evidence="1">Homeodomain-like domain-containing protein</fullName>
    </submittedName>
</protein>
<dbReference type="EMBL" id="FMCT01000005">
    <property type="protein sequence ID" value="SCF16872.1"/>
    <property type="molecule type" value="Genomic_DNA"/>
</dbReference>
<gene>
    <name evidence="1" type="ORF">GA0070563_105434</name>
</gene>
<proteinExistence type="predicted"/>
<accession>A0A1C4Y827</accession>
<dbReference type="SUPFAM" id="SSF46689">
    <property type="entry name" value="Homeodomain-like"/>
    <property type="match status" value="1"/>
</dbReference>
<dbReference type="Proteomes" id="UP000183585">
    <property type="component" value="Unassembled WGS sequence"/>
</dbReference>